<dbReference type="SMART" id="SM00499">
    <property type="entry name" value="AAI"/>
    <property type="match status" value="1"/>
</dbReference>
<dbReference type="InterPro" id="IPR043325">
    <property type="entry name" value="LTSS"/>
</dbReference>
<evidence type="ECO:0000256" key="4">
    <source>
        <dbReference type="ARBA" id="ARBA00023180"/>
    </source>
</evidence>
<feature type="domain" description="Bifunctional inhibitor/plant lipid transfer protein/seed storage helical" evidence="6">
    <location>
        <begin position="32"/>
        <end position="104"/>
    </location>
</feature>
<accession>A0A843XE31</accession>
<dbReference type="CDD" id="cd00010">
    <property type="entry name" value="AAI_LTSS"/>
    <property type="match status" value="1"/>
</dbReference>
<evidence type="ECO:0000256" key="5">
    <source>
        <dbReference type="SAM" id="SignalP"/>
    </source>
</evidence>
<evidence type="ECO:0000313" key="8">
    <source>
        <dbReference type="Proteomes" id="UP000652761"/>
    </source>
</evidence>
<evidence type="ECO:0000256" key="1">
    <source>
        <dbReference type="ARBA" id="ARBA00009748"/>
    </source>
</evidence>
<protein>
    <recommendedName>
        <fullName evidence="6">Bifunctional inhibitor/plant lipid transfer protein/seed storage helical domain-containing protein</fullName>
    </recommendedName>
</protein>
<keyword evidence="8" id="KW-1185">Reference proteome</keyword>
<dbReference type="AlphaFoldDB" id="A0A843XE31"/>
<dbReference type="PANTHER" id="PTHR33044">
    <property type="entry name" value="BIFUNCTIONAL INHIBITOR/LIPID-TRANSFER PROTEIN/SEED STORAGE 2S ALBUMIN SUPERFAMILY PROTEIN-RELATED"/>
    <property type="match status" value="1"/>
</dbReference>
<dbReference type="InterPro" id="IPR036312">
    <property type="entry name" value="Bifun_inhib/LTP/seed_sf"/>
</dbReference>
<comment type="similarity">
    <text evidence="1">Belongs to the plant LTP family.</text>
</comment>
<name>A0A843XE31_COLES</name>
<dbReference type="Pfam" id="PF14368">
    <property type="entry name" value="LTP_2"/>
    <property type="match status" value="1"/>
</dbReference>
<dbReference type="InterPro" id="IPR016140">
    <property type="entry name" value="Bifunc_inhib/LTP/seed_store"/>
</dbReference>
<evidence type="ECO:0000313" key="7">
    <source>
        <dbReference type="EMBL" id="MQM17500.1"/>
    </source>
</evidence>
<dbReference type="SUPFAM" id="SSF47699">
    <property type="entry name" value="Bifunctional inhibitor/lipid-transfer protein/seed storage 2S albumin"/>
    <property type="match status" value="1"/>
</dbReference>
<feature type="signal peptide" evidence="5">
    <location>
        <begin position="1"/>
        <end position="25"/>
    </location>
</feature>
<dbReference type="EMBL" id="NMUH01007586">
    <property type="protein sequence ID" value="MQM17500.1"/>
    <property type="molecule type" value="Genomic_DNA"/>
</dbReference>
<dbReference type="Gene3D" id="1.10.110.10">
    <property type="entry name" value="Plant lipid-transfer and hydrophobic proteins"/>
    <property type="match status" value="1"/>
</dbReference>
<keyword evidence="3" id="KW-1015">Disulfide bond</keyword>
<reference evidence="7" key="1">
    <citation type="submission" date="2017-07" db="EMBL/GenBank/DDBJ databases">
        <title>Taro Niue Genome Assembly and Annotation.</title>
        <authorList>
            <person name="Atibalentja N."/>
            <person name="Keating K."/>
            <person name="Fields C.J."/>
        </authorList>
    </citation>
    <scope>NUCLEOTIDE SEQUENCE</scope>
    <source>
        <strain evidence="7">Niue_2</strain>
        <tissue evidence="7">Leaf</tissue>
    </source>
</reference>
<dbReference type="OrthoDB" id="690947at2759"/>
<comment type="caution">
    <text evidence="7">The sequence shown here is derived from an EMBL/GenBank/DDBJ whole genome shotgun (WGS) entry which is preliminary data.</text>
</comment>
<feature type="chain" id="PRO_5032720620" description="Bifunctional inhibitor/plant lipid transfer protein/seed storage helical domain-containing protein" evidence="5">
    <location>
        <begin position="26"/>
        <end position="144"/>
    </location>
</feature>
<organism evidence="7 8">
    <name type="scientific">Colocasia esculenta</name>
    <name type="common">Wild taro</name>
    <name type="synonym">Arum esculentum</name>
    <dbReference type="NCBI Taxonomy" id="4460"/>
    <lineage>
        <taxon>Eukaryota</taxon>
        <taxon>Viridiplantae</taxon>
        <taxon>Streptophyta</taxon>
        <taxon>Embryophyta</taxon>
        <taxon>Tracheophyta</taxon>
        <taxon>Spermatophyta</taxon>
        <taxon>Magnoliopsida</taxon>
        <taxon>Liliopsida</taxon>
        <taxon>Araceae</taxon>
        <taxon>Aroideae</taxon>
        <taxon>Colocasieae</taxon>
        <taxon>Colocasia</taxon>
    </lineage>
</organism>
<evidence type="ECO:0000256" key="3">
    <source>
        <dbReference type="ARBA" id="ARBA00023157"/>
    </source>
</evidence>
<keyword evidence="2 5" id="KW-0732">Signal</keyword>
<sequence>MGSSEVSLLAVVVMAVAVISPKAAAQISLPPCLQKLLTCSNFISLTTPPSEACCNPLREAVQNDLPCLCDLLNRKDLIEQFKINYTRAVDLPRRCGIGSNTSICNSATNATAPTTSRDAGAAVGVRMGASGLLLLVAFWWSLLA</sequence>
<gene>
    <name evidence="7" type="ORF">Taro_050472</name>
</gene>
<proteinExistence type="inferred from homology"/>
<evidence type="ECO:0000256" key="2">
    <source>
        <dbReference type="ARBA" id="ARBA00022729"/>
    </source>
</evidence>
<dbReference type="Proteomes" id="UP000652761">
    <property type="component" value="Unassembled WGS sequence"/>
</dbReference>
<evidence type="ECO:0000259" key="6">
    <source>
        <dbReference type="SMART" id="SM00499"/>
    </source>
</evidence>
<keyword evidence="4" id="KW-0325">Glycoprotein</keyword>